<dbReference type="InterPro" id="IPR013096">
    <property type="entry name" value="Cupin_2"/>
</dbReference>
<dbReference type="AlphaFoldDB" id="A0A345T4X9"/>
<dbReference type="PANTHER" id="PTHR43698">
    <property type="entry name" value="RIBD C-TERMINAL DOMAIN CONTAINING PROTEIN"/>
    <property type="match status" value="1"/>
</dbReference>
<keyword evidence="3" id="KW-1185">Reference proteome</keyword>
<evidence type="ECO:0000313" key="3">
    <source>
        <dbReference type="Proteomes" id="UP000249340"/>
    </source>
</evidence>
<dbReference type="InterPro" id="IPR047263">
    <property type="entry name" value="HNL-like_cupin"/>
</dbReference>
<evidence type="ECO:0000259" key="1">
    <source>
        <dbReference type="Pfam" id="PF07883"/>
    </source>
</evidence>
<sequence length="140" mass="14642">MEHITSTPTVKAQAERFTGDVYLNVIEAPTEPARLAAGLVRFTPGARTNWHSHALGQVLYITDGVGLVGTRDGKVVRVSAGESLKCPPGEEHWHGATEANLMAHIALVVGDGSGDGTTWLEPVTDEQYAAALGALGALGD</sequence>
<reference evidence="3" key="1">
    <citation type="submission" date="2018-07" db="EMBL/GenBank/DDBJ databases">
        <title>Streptacidiphilus bronchialis DSM 106435 chromosome.</title>
        <authorList>
            <person name="Batra D."/>
            <person name="Gulvik C.A."/>
        </authorList>
    </citation>
    <scope>NUCLEOTIDE SEQUENCE [LARGE SCALE GENOMIC DNA]</scope>
    <source>
        <strain evidence="3">DSM 106435</strain>
    </source>
</reference>
<dbReference type="OrthoDB" id="9802489at2"/>
<dbReference type="RefSeq" id="WP_111488922.1">
    <property type="nucleotide sequence ID" value="NZ_CP031264.1"/>
</dbReference>
<dbReference type="CDD" id="cd02233">
    <property type="entry name" value="cupin_HNL-like"/>
    <property type="match status" value="1"/>
</dbReference>
<dbReference type="EMBL" id="CP031264">
    <property type="protein sequence ID" value="AXI81034.1"/>
    <property type="molecule type" value="Genomic_DNA"/>
</dbReference>
<dbReference type="KEGG" id="stri:C7M71_030295"/>
<dbReference type="Proteomes" id="UP000249340">
    <property type="component" value="Chromosome"/>
</dbReference>
<dbReference type="SUPFAM" id="SSF51182">
    <property type="entry name" value="RmlC-like cupins"/>
    <property type="match status" value="1"/>
</dbReference>
<name>A0A345T4X9_9ACTN</name>
<dbReference type="Gene3D" id="2.60.120.10">
    <property type="entry name" value="Jelly Rolls"/>
    <property type="match status" value="1"/>
</dbReference>
<dbReference type="PANTHER" id="PTHR43698:SF1">
    <property type="entry name" value="BLL4564 PROTEIN"/>
    <property type="match status" value="1"/>
</dbReference>
<organism evidence="2 3">
    <name type="scientific">Peterkaempfera bronchialis</name>
    <dbReference type="NCBI Taxonomy" id="2126346"/>
    <lineage>
        <taxon>Bacteria</taxon>
        <taxon>Bacillati</taxon>
        <taxon>Actinomycetota</taxon>
        <taxon>Actinomycetes</taxon>
        <taxon>Kitasatosporales</taxon>
        <taxon>Streptomycetaceae</taxon>
        <taxon>Peterkaempfera</taxon>
    </lineage>
</organism>
<dbReference type="Pfam" id="PF07883">
    <property type="entry name" value="Cupin_2"/>
    <property type="match status" value="1"/>
</dbReference>
<gene>
    <name evidence="2" type="ORF">C7M71_030295</name>
</gene>
<dbReference type="InterPro" id="IPR014710">
    <property type="entry name" value="RmlC-like_jellyroll"/>
</dbReference>
<proteinExistence type="predicted"/>
<protein>
    <submittedName>
        <fullName evidence="2">Cupin domain-containing protein</fullName>
    </submittedName>
</protein>
<dbReference type="InterPro" id="IPR011051">
    <property type="entry name" value="RmlC_Cupin_sf"/>
</dbReference>
<evidence type="ECO:0000313" key="2">
    <source>
        <dbReference type="EMBL" id="AXI81034.1"/>
    </source>
</evidence>
<feature type="domain" description="Cupin type-2" evidence="1">
    <location>
        <begin position="39"/>
        <end position="100"/>
    </location>
</feature>
<accession>A0A345T4X9</accession>